<dbReference type="InterPro" id="IPR011990">
    <property type="entry name" value="TPR-like_helical_dom_sf"/>
</dbReference>
<evidence type="ECO:0000313" key="2">
    <source>
        <dbReference type="Proteomes" id="UP000461409"/>
    </source>
</evidence>
<accession>A0A844XFS6</accession>
<sequence>MATDDWYRGADWDDQAQQLIRQKLARAREHKWFYLRVKASAISDKHPDEALALYQEYLDADVEGANEIHYSIALVHFTQGREDKVFEHLDLAMGTGGMGLGAMGAMENAFLSALLGREDRYERAIALFEPLDKAARQQLGRDFVRSFAGAYGSALILDHLGRHDEAREAALIALEWTQKTAGPLPGHPQIGLPPQLPDDWLARLHRIAQQ</sequence>
<dbReference type="EMBL" id="WUBR01000002">
    <property type="protein sequence ID" value="MWV28444.1"/>
    <property type="molecule type" value="Genomic_DNA"/>
</dbReference>
<dbReference type="SUPFAM" id="SSF48452">
    <property type="entry name" value="TPR-like"/>
    <property type="match status" value="1"/>
</dbReference>
<reference evidence="1 2" key="1">
    <citation type="submission" date="2019-12" db="EMBL/GenBank/DDBJ databases">
        <authorList>
            <person name="Lee S.D."/>
        </authorList>
    </citation>
    <scope>NUCLEOTIDE SEQUENCE [LARGE SCALE GENOMIC DNA]</scope>
    <source>
        <strain evidence="1 2">GH3-10</strain>
    </source>
</reference>
<protein>
    <recommendedName>
        <fullName evidence="3">Tetratricopeptide repeat protein</fullName>
    </recommendedName>
</protein>
<evidence type="ECO:0008006" key="3">
    <source>
        <dbReference type="Google" id="ProtNLM"/>
    </source>
</evidence>
<proteinExistence type="predicted"/>
<organism evidence="1 2">
    <name type="scientific">Aurantiacibacter rhizosphaerae</name>
    <dbReference type="NCBI Taxonomy" id="2691582"/>
    <lineage>
        <taxon>Bacteria</taxon>
        <taxon>Pseudomonadati</taxon>
        <taxon>Pseudomonadota</taxon>
        <taxon>Alphaproteobacteria</taxon>
        <taxon>Sphingomonadales</taxon>
        <taxon>Erythrobacteraceae</taxon>
        <taxon>Aurantiacibacter</taxon>
    </lineage>
</organism>
<gene>
    <name evidence="1" type="ORF">GRF63_11070</name>
</gene>
<comment type="caution">
    <text evidence="1">The sequence shown here is derived from an EMBL/GenBank/DDBJ whole genome shotgun (WGS) entry which is preliminary data.</text>
</comment>
<dbReference type="AlphaFoldDB" id="A0A844XFS6"/>
<dbReference type="RefSeq" id="WP_160486042.1">
    <property type="nucleotide sequence ID" value="NZ_WUBR01000002.1"/>
</dbReference>
<keyword evidence="2" id="KW-1185">Reference proteome</keyword>
<dbReference type="Gene3D" id="1.25.40.10">
    <property type="entry name" value="Tetratricopeptide repeat domain"/>
    <property type="match status" value="1"/>
</dbReference>
<dbReference type="Proteomes" id="UP000461409">
    <property type="component" value="Unassembled WGS sequence"/>
</dbReference>
<name>A0A844XFS6_9SPHN</name>
<reference evidence="1 2" key="2">
    <citation type="submission" date="2020-02" db="EMBL/GenBank/DDBJ databases">
        <title>Erythrobacter dongmakensis sp. nov., isolated from a tidal mudflat.</title>
        <authorList>
            <person name="Kim I.S."/>
        </authorList>
    </citation>
    <scope>NUCLEOTIDE SEQUENCE [LARGE SCALE GENOMIC DNA]</scope>
    <source>
        <strain evidence="1 2">GH3-10</strain>
    </source>
</reference>
<evidence type="ECO:0000313" key="1">
    <source>
        <dbReference type="EMBL" id="MWV28444.1"/>
    </source>
</evidence>